<dbReference type="InterPro" id="IPR017946">
    <property type="entry name" value="PLC-like_Pdiesterase_TIM-brl"/>
</dbReference>
<dbReference type="PANTHER" id="PTHR46320:SF1">
    <property type="entry name" value="GLYCEROPHOSPHODIESTER PHOSPHODIESTERASE 1"/>
    <property type="match status" value="1"/>
</dbReference>
<evidence type="ECO:0000259" key="2">
    <source>
        <dbReference type="PROSITE" id="PS50093"/>
    </source>
</evidence>
<dbReference type="Proteomes" id="UP000004713">
    <property type="component" value="Unassembled WGS sequence"/>
</dbReference>
<dbReference type="CDD" id="cd00146">
    <property type="entry name" value="PKD"/>
    <property type="match status" value="1"/>
</dbReference>
<name>B0NLM1_BACSE</name>
<dbReference type="eggNOG" id="COG0584">
    <property type="taxonomic scope" value="Bacteria"/>
</dbReference>
<feature type="domain" description="GP-PDE" evidence="3">
    <location>
        <begin position="143"/>
        <end position="391"/>
    </location>
</feature>
<dbReference type="GO" id="GO:0005886">
    <property type="term" value="C:plasma membrane"/>
    <property type="evidence" value="ECO:0007669"/>
    <property type="project" value="TreeGrafter"/>
</dbReference>
<keyword evidence="1" id="KW-1133">Transmembrane helix</keyword>
<dbReference type="PANTHER" id="PTHR46320">
    <property type="entry name" value="GLYCEROPHOSPHODIESTER PHOSPHODIESTERASE 1"/>
    <property type="match status" value="1"/>
</dbReference>
<keyword evidence="1" id="KW-0812">Transmembrane</keyword>
<evidence type="ECO:0000256" key="1">
    <source>
        <dbReference type="SAM" id="Phobius"/>
    </source>
</evidence>
<sequence length="391" mass="43939">MRKKHFPPLFTDKGTTIKKIVMNYCCWILLLCIGSIFTACSDEDPVKKNPYLSTSTRAMLKEVVEVKILNIDRNITVHVDFGDGTVKEGIASDVITHQYTKSGDYMMNIIAGEHNIQKRIRIYNLLALSEAMKQFKDPDYKTVWVMTHRAHTTDLSIPENSISSVSAAIKSGAEIIECDTHVTKDGVVVVCHDQTINSTTNGSGDITKMTFEEIQKYNLKDRNGNLTDEKIPTLEAFLKAGRGRIYFNLDYSPRTASSKQVFDIVSKLDMIESVFFYCNSEQKVKEILDLDKNAHAYPWVGSHKPLVGLPGTYFIQGSYLTNGKNTDVSKGIADGMIVSIGMLAWTGSEVSEYELNETYLDDLLSVFPEVKMIMTDVPKELIKALKQRGKR</sequence>
<dbReference type="GO" id="GO:0070291">
    <property type="term" value="P:N-acylethanolamine metabolic process"/>
    <property type="evidence" value="ECO:0007669"/>
    <property type="project" value="TreeGrafter"/>
</dbReference>
<dbReference type="Pfam" id="PF03009">
    <property type="entry name" value="GDPD"/>
    <property type="match status" value="1"/>
</dbReference>
<dbReference type="PROSITE" id="PS50093">
    <property type="entry name" value="PKD"/>
    <property type="match status" value="1"/>
</dbReference>
<dbReference type="RefSeq" id="WP_005652783.1">
    <property type="nucleotide sequence ID" value="NZ_CP102262.1"/>
</dbReference>
<dbReference type="EMBL" id="ABFZ02000014">
    <property type="protein sequence ID" value="EDS16675.1"/>
    <property type="molecule type" value="Genomic_DNA"/>
</dbReference>
<feature type="transmembrane region" description="Helical" evidence="1">
    <location>
        <begin position="21"/>
        <end position="39"/>
    </location>
</feature>
<dbReference type="GO" id="GO:0008889">
    <property type="term" value="F:glycerophosphodiester phosphodiesterase activity"/>
    <property type="evidence" value="ECO:0007669"/>
    <property type="project" value="TreeGrafter"/>
</dbReference>
<keyword evidence="1" id="KW-0472">Membrane</keyword>
<reference evidence="4 5" key="1">
    <citation type="submission" date="2007-11" db="EMBL/GenBank/DDBJ databases">
        <title>Draft genome sequence of Bacteroides stercoris(ATCC 43183).</title>
        <authorList>
            <person name="Sudarsanam P."/>
            <person name="Ley R."/>
            <person name="Guruge J."/>
            <person name="Turnbaugh P.J."/>
            <person name="Mahowald M."/>
            <person name="Liep D."/>
            <person name="Gordon J."/>
        </authorList>
    </citation>
    <scope>NUCLEOTIDE SEQUENCE [LARGE SCALE GENOMIC DNA]</scope>
    <source>
        <strain evidence="4 5">ATCC 43183</strain>
    </source>
</reference>
<dbReference type="GeneID" id="31796171"/>
<dbReference type="Gene3D" id="3.20.20.190">
    <property type="entry name" value="Phosphatidylinositol (PI) phosphodiesterase"/>
    <property type="match status" value="1"/>
</dbReference>
<evidence type="ECO:0000259" key="3">
    <source>
        <dbReference type="PROSITE" id="PS51704"/>
    </source>
</evidence>
<dbReference type="InterPro" id="IPR035986">
    <property type="entry name" value="PKD_dom_sf"/>
</dbReference>
<dbReference type="InterPro" id="IPR030395">
    <property type="entry name" value="GP_PDE_dom"/>
</dbReference>
<accession>B0NLM1</accession>
<organism evidence="4 5">
    <name type="scientific">Bacteroides stercoris ATCC 43183</name>
    <dbReference type="NCBI Taxonomy" id="449673"/>
    <lineage>
        <taxon>Bacteria</taxon>
        <taxon>Pseudomonadati</taxon>
        <taxon>Bacteroidota</taxon>
        <taxon>Bacteroidia</taxon>
        <taxon>Bacteroidales</taxon>
        <taxon>Bacteroidaceae</taxon>
        <taxon>Bacteroides</taxon>
    </lineage>
</organism>
<dbReference type="PROSITE" id="PS51704">
    <property type="entry name" value="GP_PDE"/>
    <property type="match status" value="1"/>
</dbReference>
<dbReference type="GO" id="GO:0006580">
    <property type="term" value="P:ethanolamine metabolic process"/>
    <property type="evidence" value="ECO:0007669"/>
    <property type="project" value="TreeGrafter"/>
</dbReference>
<dbReference type="InterPro" id="IPR000601">
    <property type="entry name" value="PKD_dom"/>
</dbReference>
<reference evidence="4 5" key="2">
    <citation type="submission" date="2007-11" db="EMBL/GenBank/DDBJ databases">
        <authorList>
            <person name="Fulton L."/>
            <person name="Clifton S."/>
            <person name="Fulton B."/>
            <person name="Xu J."/>
            <person name="Minx P."/>
            <person name="Pepin K.H."/>
            <person name="Johnson M."/>
            <person name="Thiruvilangam P."/>
            <person name="Bhonagiri V."/>
            <person name="Nash W.E."/>
            <person name="Mardis E.R."/>
            <person name="Wilson R.K."/>
        </authorList>
    </citation>
    <scope>NUCLEOTIDE SEQUENCE [LARGE SCALE GENOMIC DNA]</scope>
    <source>
        <strain evidence="4 5">ATCC 43183</strain>
    </source>
</reference>
<evidence type="ECO:0000313" key="5">
    <source>
        <dbReference type="Proteomes" id="UP000004713"/>
    </source>
</evidence>
<dbReference type="GO" id="GO:0006644">
    <property type="term" value="P:phospholipid metabolic process"/>
    <property type="evidence" value="ECO:0007669"/>
    <property type="project" value="TreeGrafter"/>
</dbReference>
<dbReference type="AlphaFoldDB" id="B0NLM1"/>
<evidence type="ECO:0000313" key="4">
    <source>
        <dbReference type="EMBL" id="EDS16675.1"/>
    </source>
</evidence>
<dbReference type="CDD" id="cd08566">
    <property type="entry name" value="GDPD_AtGDE_like"/>
    <property type="match status" value="1"/>
</dbReference>
<gene>
    <name evidence="4" type="ORF">BACSTE_00350</name>
</gene>
<proteinExistence type="predicted"/>
<dbReference type="SUPFAM" id="SSF51695">
    <property type="entry name" value="PLC-like phosphodiesterases"/>
    <property type="match status" value="1"/>
</dbReference>
<protein>
    <submittedName>
        <fullName evidence="4">Glycerophosphodiester phosphodiesterase family protein</fullName>
    </submittedName>
</protein>
<feature type="domain" description="PKD" evidence="2">
    <location>
        <begin position="80"/>
        <end position="113"/>
    </location>
</feature>
<comment type="caution">
    <text evidence="4">The sequence shown here is derived from an EMBL/GenBank/DDBJ whole genome shotgun (WGS) entry which is preliminary data.</text>
</comment>
<dbReference type="SUPFAM" id="SSF49299">
    <property type="entry name" value="PKD domain"/>
    <property type="match status" value="1"/>
</dbReference>
<dbReference type="HOGENOM" id="CLU_707239_0_0_10"/>